<proteinExistence type="inferred from homology"/>
<keyword evidence="3" id="KW-1133">Transmembrane helix</keyword>
<feature type="domain" description="Cell envelope-related transcriptional attenuator" evidence="4">
    <location>
        <begin position="106"/>
        <end position="275"/>
    </location>
</feature>
<evidence type="ECO:0008006" key="8">
    <source>
        <dbReference type="Google" id="ProtNLM"/>
    </source>
</evidence>
<dbReference type="PANTHER" id="PTHR33392:SF6">
    <property type="entry name" value="POLYISOPRENYL-TEICHOIC ACID--PEPTIDOGLYCAN TEICHOIC ACID TRANSFERASE TAGU"/>
    <property type="match status" value="1"/>
</dbReference>
<dbReference type="InterPro" id="IPR004474">
    <property type="entry name" value="LytR_CpsA_psr"/>
</dbReference>
<dbReference type="PANTHER" id="PTHR33392">
    <property type="entry name" value="POLYISOPRENYL-TEICHOIC ACID--PEPTIDOGLYCAN TEICHOIC ACID TRANSFERASE TAGU"/>
    <property type="match status" value="1"/>
</dbReference>
<evidence type="ECO:0000256" key="2">
    <source>
        <dbReference type="SAM" id="MobiDB-lite"/>
    </source>
</evidence>
<sequence>MAERREGRRADGRRADGRRAERLKQRRRGRARLMGAIAGSCALLLAGGAAWIYYELDGNIDSFDAKGLSKDRPAGGFGGRNVLVIGSDSRSGANSSLGGGEGDVGRSDTAFLLHVYGDSEHAVAVSIPRDTLVDIPPCRLPDGTWTKTQTGVMFNSAFSVGLTAKGNPACTQNTVEKLTGLRVDHTVVVDFAGFSKMTSAVGGVQVCLPNDVYQGDLNPHRGSRGERIFAKGPQNVSGQKALDYVRLRHGIGDGSDIGRIQRQQAFVSSLIKKVKGEGFDPTTLLPLANAATKSMTVDPGLDSAQKLLSFAMSLKNVDLHNTKFVTLPWRYQGNRVAVVHPDAEALWESLRNDRTIDGKNAGGKKNGGKNDGGKNDGGRPGAAPSASPEPTSGAGISVTVHNGTTVKGLAARAADMLRKDGFTVTGTATVPEPGRTATLVTYGPGLKSRAENLARRFPGAELRRSAAGGLVVTLGRTYAADPSPAPSAPAPTAVPSRVAEKARSADDDVCSNLSYG</sequence>
<feature type="domain" description="LytR/CpsA/Psr regulator C-terminal" evidence="5">
    <location>
        <begin position="396"/>
        <end position="478"/>
    </location>
</feature>
<gene>
    <name evidence="6" type="ORF">GCM10010357_14700</name>
</gene>
<comment type="caution">
    <text evidence="6">The sequence shown here is derived from an EMBL/GenBank/DDBJ whole genome shotgun (WGS) entry which is preliminary data.</text>
</comment>
<dbReference type="EMBL" id="BAAABX010000014">
    <property type="protein sequence ID" value="GAA0394824.1"/>
    <property type="molecule type" value="Genomic_DNA"/>
</dbReference>
<evidence type="ECO:0000259" key="4">
    <source>
        <dbReference type="Pfam" id="PF03816"/>
    </source>
</evidence>
<keyword evidence="7" id="KW-1185">Reference proteome</keyword>
<evidence type="ECO:0000313" key="7">
    <source>
        <dbReference type="Proteomes" id="UP001500879"/>
    </source>
</evidence>
<comment type="similarity">
    <text evidence="1">Belongs to the LytR/CpsA/Psr (LCP) family.</text>
</comment>
<name>A0ABP3I9E4_9ACTN</name>
<protein>
    <recommendedName>
        <fullName evidence="8">LytR family transcriptional regulator</fullName>
    </recommendedName>
</protein>
<evidence type="ECO:0000313" key="6">
    <source>
        <dbReference type="EMBL" id="GAA0394824.1"/>
    </source>
</evidence>
<keyword evidence="3" id="KW-0472">Membrane</keyword>
<dbReference type="InterPro" id="IPR050922">
    <property type="entry name" value="LytR/CpsA/Psr_CW_biosynth"/>
</dbReference>
<keyword evidence="3" id="KW-0812">Transmembrane</keyword>
<reference evidence="7" key="1">
    <citation type="journal article" date="2019" name="Int. J. Syst. Evol. Microbiol.">
        <title>The Global Catalogue of Microorganisms (GCM) 10K type strain sequencing project: providing services to taxonomists for standard genome sequencing and annotation.</title>
        <authorList>
            <consortium name="The Broad Institute Genomics Platform"/>
            <consortium name="The Broad Institute Genome Sequencing Center for Infectious Disease"/>
            <person name="Wu L."/>
            <person name="Ma J."/>
        </authorList>
    </citation>
    <scope>NUCLEOTIDE SEQUENCE [LARGE SCALE GENOMIC DNA]</scope>
    <source>
        <strain evidence="7">JCM 4788</strain>
    </source>
</reference>
<evidence type="ECO:0000256" key="1">
    <source>
        <dbReference type="ARBA" id="ARBA00006068"/>
    </source>
</evidence>
<organism evidence="6 7">
    <name type="scientific">Streptomyces luteireticuli</name>
    <dbReference type="NCBI Taxonomy" id="173858"/>
    <lineage>
        <taxon>Bacteria</taxon>
        <taxon>Bacillati</taxon>
        <taxon>Actinomycetota</taxon>
        <taxon>Actinomycetes</taxon>
        <taxon>Kitasatosporales</taxon>
        <taxon>Streptomycetaceae</taxon>
        <taxon>Streptomyces</taxon>
    </lineage>
</organism>
<dbReference type="NCBIfam" id="TIGR00350">
    <property type="entry name" value="lytR_cpsA_psr"/>
    <property type="match status" value="1"/>
</dbReference>
<dbReference type="InterPro" id="IPR027381">
    <property type="entry name" value="LytR/CpsA/Psr_C"/>
</dbReference>
<feature type="compositionally biased region" description="Basic and acidic residues" evidence="2">
    <location>
        <begin position="1"/>
        <end position="23"/>
    </location>
</feature>
<accession>A0ABP3I9E4</accession>
<dbReference type="Pfam" id="PF13399">
    <property type="entry name" value="LytR_C"/>
    <property type="match status" value="1"/>
</dbReference>
<feature type="region of interest" description="Disordered" evidence="2">
    <location>
        <begin position="478"/>
        <end position="516"/>
    </location>
</feature>
<dbReference type="Pfam" id="PF03816">
    <property type="entry name" value="LytR_cpsA_psr"/>
    <property type="match status" value="1"/>
</dbReference>
<evidence type="ECO:0000256" key="3">
    <source>
        <dbReference type="SAM" id="Phobius"/>
    </source>
</evidence>
<dbReference type="Gene3D" id="3.40.630.190">
    <property type="entry name" value="LCP protein"/>
    <property type="match status" value="1"/>
</dbReference>
<dbReference type="Proteomes" id="UP001500879">
    <property type="component" value="Unassembled WGS sequence"/>
</dbReference>
<evidence type="ECO:0000259" key="5">
    <source>
        <dbReference type="Pfam" id="PF13399"/>
    </source>
</evidence>
<feature type="region of interest" description="Disordered" evidence="2">
    <location>
        <begin position="355"/>
        <end position="399"/>
    </location>
</feature>
<feature type="transmembrane region" description="Helical" evidence="3">
    <location>
        <begin position="33"/>
        <end position="54"/>
    </location>
</feature>
<feature type="region of interest" description="Disordered" evidence="2">
    <location>
        <begin position="1"/>
        <end position="25"/>
    </location>
</feature>
<dbReference type="Gene3D" id="3.30.70.2390">
    <property type="match status" value="1"/>
</dbReference>